<accession>A0A2K4ZGT6</accession>
<gene>
    <name evidence="1" type="ORF">AMURIS_02402</name>
</gene>
<proteinExistence type="predicted"/>
<protein>
    <submittedName>
        <fullName evidence="1">Uncharacterized protein</fullName>
    </submittedName>
</protein>
<sequence>MQELKEYYTLDEALKLYALYLMERDVEKGRADELERRNK</sequence>
<reference evidence="1 2" key="1">
    <citation type="submission" date="2018-01" db="EMBL/GenBank/DDBJ databases">
        <authorList>
            <person name="Gaut B.S."/>
            <person name="Morton B.R."/>
            <person name="Clegg M.T."/>
            <person name="Duvall M.R."/>
        </authorList>
    </citation>
    <scope>NUCLEOTIDE SEQUENCE [LARGE SCALE GENOMIC DNA]</scope>
    <source>
        <strain evidence="1">GP69</strain>
    </source>
</reference>
<evidence type="ECO:0000313" key="2">
    <source>
        <dbReference type="Proteomes" id="UP000236311"/>
    </source>
</evidence>
<evidence type="ECO:0000313" key="1">
    <source>
        <dbReference type="EMBL" id="SOY29681.1"/>
    </source>
</evidence>
<keyword evidence="2" id="KW-1185">Reference proteome</keyword>
<dbReference type="Proteomes" id="UP000236311">
    <property type="component" value="Unassembled WGS sequence"/>
</dbReference>
<dbReference type="AlphaFoldDB" id="A0A2K4ZGT6"/>
<dbReference type="EMBL" id="OFSM01000011">
    <property type="protein sequence ID" value="SOY29681.1"/>
    <property type="molecule type" value="Genomic_DNA"/>
</dbReference>
<name>A0A2K4ZGT6_9FIRM</name>
<organism evidence="1 2">
    <name type="scientific">Acetatifactor muris</name>
    <dbReference type="NCBI Taxonomy" id="879566"/>
    <lineage>
        <taxon>Bacteria</taxon>
        <taxon>Bacillati</taxon>
        <taxon>Bacillota</taxon>
        <taxon>Clostridia</taxon>
        <taxon>Lachnospirales</taxon>
        <taxon>Lachnospiraceae</taxon>
        <taxon>Acetatifactor</taxon>
    </lineage>
</organism>